<dbReference type="OrthoDB" id="9808773at2"/>
<dbReference type="PANTHER" id="PTHR31760">
    <property type="entry name" value="S-ADENOSYL-L-METHIONINE-DEPENDENT METHYLTRANSFERASES SUPERFAMILY PROTEIN"/>
    <property type="match status" value="1"/>
</dbReference>
<reference evidence="7 8" key="2">
    <citation type="submission" date="2018-10" db="EMBL/GenBank/DDBJ databases">
        <title>Detection and isolation of Mycoplasma hominis as a predominant microorganism from pelvic cavity of patient with salpingitis and tubo-ovarian abscess.</title>
        <authorList>
            <person name="Guschin A.E."/>
            <person name="Khayrullina G.A."/>
            <person name="Rakovskaya I.V."/>
            <person name="Shelenkov A.A."/>
            <person name="Shagin D.A."/>
        </authorList>
    </citation>
    <scope>NUCLEOTIDE SEQUENCE [LARGE SCALE GENOMIC DNA]</scope>
    <source>
        <strain evidence="8">TOA</strain>
    </source>
</reference>
<feature type="binding site" evidence="6">
    <location>
        <begin position="132"/>
        <end position="133"/>
    </location>
    <ligand>
        <name>S-adenosyl-L-methionine</name>
        <dbReference type="ChEBI" id="CHEBI:59789"/>
    </ligand>
</feature>
<proteinExistence type="inferred from homology"/>
<comment type="similarity">
    <text evidence="6">Belongs to the methyltransferase superfamily. RNA methyltransferase RsmG family.</text>
</comment>
<dbReference type="Gene3D" id="3.40.50.150">
    <property type="entry name" value="Vaccinia Virus protein VP39"/>
    <property type="match status" value="1"/>
</dbReference>
<evidence type="ECO:0000256" key="4">
    <source>
        <dbReference type="ARBA" id="ARBA00022679"/>
    </source>
</evidence>
<evidence type="ECO:0000256" key="5">
    <source>
        <dbReference type="ARBA" id="ARBA00022691"/>
    </source>
</evidence>
<dbReference type="PANTHER" id="PTHR31760:SF0">
    <property type="entry name" value="S-ADENOSYL-L-METHIONINE-DEPENDENT METHYLTRANSFERASES SUPERFAMILY PROTEIN"/>
    <property type="match status" value="1"/>
</dbReference>
<evidence type="ECO:0000256" key="6">
    <source>
        <dbReference type="HAMAP-Rule" id="MF_00074"/>
    </source>
</evidence>
<evidence type="ECO:0000256" key="3">
    <source>
        <dbReference type="ARBA" id="ARBA00022603"/>
    </source>
</evidence>
<gene>
    <name evidence="6 7" type="primary">rsmG</name>
    <name evidence="7" type="ORF">KN71_002265</name>
</gene>
<dbReference type="InterPro" id="IPR003682">
    <property type="entry name" value="rRNA_ssu_MeTfrase_G"/>
</dbReference>
<reference evidence="7 8" key="1">
    <citation type="submission" date="2014-08" db="EMBL/GenBank/DDBJ databases">
        <authorList>
            <person name="Kuleshov K."/>
            <person name="Dedkov V."/>
            <person name="Markelov M."/>
            <person name="Pimkina E."/>
        </authorList>
    </citation>
    <scope>NUCLEOTIDE SEQUENCE [LARGE SCALE GENOMIC DNA]</scope>
    <source>
        <strain evidence="8">TOA</strain>
    </source>
</reference>
<keyword evidence="1 6" id="KW-0963">Cytoplasm</keyword>
<dbReference type="HAMAP" id="MF_00074">
    <property type="entry name" value="16SrRNA_methyltr_G"/>
    <property type="match status" value="1"/>
</dbReference>
<comment type="subcellular location">
    <subcellularLocation>
        <location evidence="6">Cytoplasm</location>
    </subcellularLocation>
</comment>
<comment type="caution">
    <text evidence="6">Lacks conserved residue(s) required for the propagation of feature annotation.</text>
</comment>
<feature type="binding site" evidence="6">
    <location>
        <position position="147"/>
    </location>
    <ligand>
        <name>S-adenosyl-L-methionine</name>
        <dbReference type="ChEBI" id="CHEBI:59789"/>
    </ligand>
</feature>
<protein>
    <recommendedName>
        <fullName evidence="6">Ribosomal RNA small subunit methyltransferase G</fullName>
        <ecNumber evidence="6">2.1.1.-</ecNumber>
    </recommendedName>
    <alternativeName>
        <fullName evidence="6">16S rRNA 7-methylguanosine methyltransferase</fullName>
        <shortName evidence="6">16S rRNA m7G methyltransferase</shortName>
    </alternativeName>
</protein>
<dbReference type="Pfam" id="PF02527">
    <property type="entry name" value="GidB"/>
    <property type="match status" value="1"/>
</dbReference>
<evidence type="ECO:0000313" key="8">
    <source>
        <dbReference type="Proteomes" id="UP000029712"/>
    </source>
</evidence>
<name>A0A454CA11_METHO</name>
<dbReference type="NCBIfam" id="TIGR00138">
    <property type="entry name" value="rsmG_gidB"/>
    <property type="match status" value="1"/>
</dbReference>
<dbReference type="RefSeq" id="WP_036439350.1">
    <property type="nucleotide sequence ID" value="NZ_CP033021.1"/>
</dbReference>
<dbReference type="GO" id="GO:0070043">
    <property type="term" value="F:rRNA (guanine-N7-)-methyltransferase activity"/>
    <property type="evidence" value="ECO:0007669"/>
    <property type="project" value="UniProtKB-UniRule"/>
</dbReference>
<dbReference type="EMBL" id="CP033021">
    <property type="protein sequence ID" value="AYN65505.1"/>
    <property type="molecule type" value="Genomic_DNA"/>
</dbReference>
<keyword evidence="2 6" id="KW-0698">rRNA processing</keyword>
<organism evidence="7 8">
    <name type="scientific">Metamycoplasma hominis</name>
    <name type="common">Mycoplasma hominis</name>
    <dbReference type="NCBI Taxonomy" id="2098"/>
    <lineage>
        <taxon>Bacteria</taxon>
        <taxon>Bacillati</taxon>
        <taxon>Mycoplasmatota</taxon>
        <taxon>Mycoplasmoidales</taxon>
        <taxon>Metamycoplasmataceae</taxon>
        <taxon>Metamycoplasma</taxon>
    </lineage>
</organism>
<feature type="binding site" evidence="6">
    <location>
        <position position="81"/>
    </location>
    <ligand>
        <name>S-adenosyl-L-methionine</name>
        <dbReference type="ChEBI" id="CHEBI:59789"/>
    </ligand>
</feature>
<keyword evidence="4 6" id="KW-0808">Transferase</keyword>
<evidence type="ECO:0000313" key="7">
    <source>
        <dbReference type="EMBL" id="AYN65505.1"/>
    </source>
</evidence>
<keyword evidence="5 6" id="KW-0949">S-adenosyl-L-methionine</keyword>
<dbReference type="GO" id="GO:0005829">
    <property type="term" value="C:cytosol"/>
    <property type="evidence" value="ECO:0007669"/>
    <property type="project" value="TreeGrafter"/>
</dbReference>
<evidence type="ECO:0000256" key="2">
    <source>
        <dbReference type="ARBA" id="ARBA00022552"/>
    </source>
</evidence>
<dbReference type="AlphaFoldDB" id="A0A454CA11"/>
<dbReference type="EC" id="2.1.1.-" evidence="6"/>
<dbReference type="InterPro" id="IPR029063">
    <property type="entry name" value="SAM-dependent_MTases_sf"/>
</dbReference>
<dbReference type="Proteomes" id="UP000029712">
    <property type="component" value="Chromosome"/>
</dbReference>
<evidence type="ECO:0000256" key="1">
    <source>
        <dbReference type="ARBA" id="ARBA00022490"/>
    </source>
</evidence>
<accession>A0A454CA11</accession>
<feature type="binding site" evidence="6">
    <location>
        <position position="86"/>
    </location>
    <ligand>
        <name>S-adenosyl-L-methionine</name>
        <dbReference type="ChEBI" id="CHEBI:59789"/>
    </ligand>
</feature>
<comment type="function">
    <text evidence="6">Specifically methylates the N7 position of a guanine in 16S rRNA.</text>
</comment>
<dbReference type="SUPFAM" id="SSF53335">
    <property type="entry name" value="S-adenosyl-L-methionine-dependent methyltransferases"/>
    <property type="match status" value="1"/>
</dbReference>
<dbReference type="CDD" id="cd02440">
    <property type="entry name" value="AdoMet_MTases"/>
    <property type="match status" value="1"/>
</dbReference>
<sequence length="238" mass="27698">MLTEKESNNLILQSLPQCSKEVLKKLYEYYQLIEQENSKYNLTGFYNEKLLKEAIIESILIFLDIEKNICNLTNKSVLDIGSGAGFPILPYFIYKQDFSLTIYEPQSKRVNFLNLVKNELKLKNIDIQKIRAEDSNQIECFDFISARAVSELKNLLEISHHLLKINGIACFLKSNKYQQEIANSNFIVNKLNINLKTKILPIYFNIENVLIFHQKLIKTASGFPRKWSLIIKNNLKNN</sequence>
<keyword evidence="3 6" id="KW-0489">Methyltransferase</keyword>